<evidence type="ECO:0000256" key="1">
    <source>
        <dbReference type="SAM" id="Coils"/>
    </source>
</evidence>
<feature type="coiled-coil region" evidence="1">
    <location>
        <begin position="12"/>
        <end position="39"/>
    </location>
</feature>
<reference evidence="2" key="1">
    <citation type="submission" date="2023-10" db="EMBL/GenBank/DDBJ databases">
        <title>Development of a sustainable strategy for remediation of hydrocarbon-contaminated territories based on the waste exchange concept.</title>
        <authorList>
            <person name="Krivoruchko A."/>
        </authorList>
    </citation>
    <scope>NUCLEOTIDE SEQUENCE</scope>
    <source>
        <strain evidence="2">IEGM 68</strain>
    </source>
</reference>
<proteinExistence type="predicted"/>
<organism evidence="2 3">
    <name type="scientific">Rhodococcus oxybenzonivorans</name>
    <dbReference type="NCBI Taxonomy" id="1990687"/>
    <lineage>
        <taxon>Bacteria</taxon>
        <taxon>Bacillati</taxon>
        <taxon>Actinomycetota</taxon>
        <taxon>Actinomycetes</taxon>
        <taxon>Mycobacteriales</taxon>
        <taxon>Nocardiaceae</taxon>
        <taxon>Rhodococcus</taxon>
    </lineage>
</organism>
<sequence length="83" mass="9304">MTATVDDLAQSTARLRSDLNAFEQRIKDLTEAFDLLDRSMLTSSDESMVLEVIDNLSDARLDLTTADRHLEAAVRHVERLSLA</sequence>
<name>A0AAE4UXX0_9NOCA</name>
<dbReference type="RefSeq" id="WP_159921120.1">
    <property type="nucleotide sequence ID" value="NZ_JAWLUP010000016.1"/>
</dbReference>
<gene>
    <name evidence="2" type="ORF">R4315_09620</name>
</gene>
<accession>A0AAE4UXX0</accession>
<protein>
    <submittedName>
        <fullName evidence="2">Uncharacterized protein</fullName>
    </submittedName>
</protein>
<evidence type="ECO:0000313" key="3">
    <source>
        <dbReference type="Proteomes" id="UP001185863"/>
    </source>
</evidence>
<dbReference type="AlphaFoldDB" id="A0AAE4UXX0"/>
<evidence type="ECO:0000313" key="2">
    <source>
        <dbReference type="EMBL" id="MDV7264797.1"/>
    </source>
</evidence>
<keyword evidence="1" id="KW-0175">Coiled coil</keyword>
<comment type="caution">
    <text evidence="2">The sequence shown here is derived from an EMBL/GenBank/DDBJ whole genome shotgun (WGS) entry which is preliminary data.</text>
</comment>
<dbReference type="Proteomes" id="UP001185863">
    <property type="component" value="Unassembled WGS sequence"/>
</dbReference>
<dbReference type="EMBL" id="JAWLUP010000016">
    <property type="protein sequence ID" value="MDV7264797.1"/>
    <property type="molecule type" value="Genomic_DNA"/>
</dbReference>